<keyword evidence="3" id="KW-0472">Membrane</keyword>
<dbReference type="Proteomes" id="UP000515847">
    <property type="component" value="Chromosome"/>
</dbReference>
<dbReference type="NCBIfam" id="TIGR01300">
    <property type="entry name" value="CPA3_mnhG_phaG"/>
    <property type="match status" value="1"/>
</dbReference>
<organism evidence="4 5">
    <name type="scientific">Thermanaerosceptrum fracticalcis</name>
    <dbReference type="NCBI Taxonomy" id="1712410"/>
    <lineage>
        <taxon>Bacteria</taxon>
        <taxon>Bacillati</taxon>
        <taxon>Bacillota</taxon>
        <taxon>Clostridia</taxon>
        <taxon>Eubacteriales</taxon>
        <taxon>Peptococcaceae</taxon>
        <taxon>Thermanaerosceptrum</taxon>
    </lineage>
</organism>
<protein>
    <submittedName>
        <fullName evidence="4">Na+/H+ antiporter subunit G</fullName>
    </submittedName>
</protein>
<gene>
    <name evidence="4" type="ORF">BR63_12565</name>
</gene>
<dbReference type="Pfam" id="PF03334">
    <property type="entry name" value="PhaG_MnhG_YufB"/>
    <property type="match status" value="1"/>
</dbReference>
<evidence type="ECO:0000256" key="2">
    <source>
        <dbReference type="ARBA" id="ARBA00008404"/>
    </source>
</evidence>
<dbReference type="OrthoDB" id="9806575at2"/>
<evidence type="ECO:0000256" key="1">
    <source>
        <dbReference type="ARBA" id="ARBA00004141"/>
    </source>
</evidence>
<keyword evidence="3" id="KW-0812">Transmembrane</keyword>
<dbReference type="EMBL" id="CP045798">
    <property type="protein sequence ID" value="QNB47067.1"/>
    <property type="molecule type" value="Genomic_DNA"/>
</dbReference>
<feature type="transmembrane region" description="Helical" evidence="3">
    <location>
        <begin position="44"/>
        <end position="74"/>
    </location>
</feature>
<accession>A0A7G6E4R3</accession>
<dbReference type="InterPro" id="IPR005133">
    <property type="entry name" value="PhaG_MnhG_YufB"/>
</dbReference>
<comment type="subcellular location">
    <subcellularLocation>
        <location evidence="1">Membrane</location>
        <topology evidence="1">Multi-pass membrane protein</topology>
    </subcellularLocation>
</comment>
<dbReference type="PANTHER" id="PTHR34703:SF1">
    <property type="entry name" value="ANTIPORTER SUBUNIT MNHG2-RELATED"/>
    <property type="match status" value="1"/>
</dbReference>
<dbReference type="GO" id="GO:0015385">
    <property type="term" value="F:sodium:proton antiporter activity"/>
    <property type="evidence" value="ECO:0007669"/>
    <property type="project" value="TreeGrafter"/>
</dbReference>
<dbReference type="RefSeq" id="WP_034420569.1">
    <property type="nucleotide sequence ID" value="NZ_CP045798.1"/>
</dbReference>
<keyword evidence="5" id="KW-1185">Reference proteome</keyword>
<evidence type="ECO:0000313" key="4">
    <source>
        <dbReference type="EMBL" id="QNB47067.1"/>
    </source>
</evidence>
<evidence type="ECO:0000313" key="5">
    <source>
        <dbReference type="Proteomes" id="UP000515847"/>
    </source>
</evidence>
<evidence type="ECO:0000256" key="3">
    <source>
        <dbReference type="SAM" id="Phobius"/>
    </source>
</evidence>
<comment type="similarity">
    <text evidence="2">Belongs to the CPA3 antiporters (TC 2.A.63) subunit G family.</text>
</comment>
<reference evidence="4 5" key="1">
    <citation type="journal article" date="2019" name="Front. Microbiol.">
        <title>Thermoanaerosceptrum fracticalcis gen. nov. sp. nov., a Novel Fumarate-Fermenting Microorganism From a Deep Fractured Carbonate Aquifer of the US Great Basin.</title>
        <authorList>
            <person name="Hamilton-Brehm S.D."/>
            <person name="Stewart L.E."/>
            <person name="Zavarin M."/>
            <person name="Caldwell M."/>
            <person name="Lawson P.A."/>
            <person name="Onstott T.C."/>
            <person name="Grzymski J."/>
            <person name="Neveux I."/>
            <person name="Lollar B.S."/>
            <person name="Russell C.E."/>
            <person name="Moser D.P."/>
        </authorList>
    </citation>
    <scope>NUCLEOTIDE SEQUENCE [LARGE SCALE GENOMIC DNA]</scope>
    <source>
        <strain evidence="4 5">DRI-13</strain>
    </source>
</reference>
<proteinExistence type="inferred from homology"/>
<dbReference type="KEGG" id="tfr:BR63_12565"/>
<sequence>MKILAVLFLLAGFFFTAVAAIGVLRFPDFYTRLHASGKGDTLGIALSLIGLAIYEGFSLVSLKLMFIVIFIFLANPIGTHVLARAAFRSGVKPWTKKGE</sequence>
<dbReference type="NCBIfam" id="NF009314">
    <property type="entry name" value="PRK12674.1-2"/>
    <property type="match status" value="1"/>
</dbReference>
<keyword evidence="3" id="KW-1133">Transmembrane helix</keyword>
<name>A0A7G6E4R3_THEFR</name>
<dbReference type="AlphaFoldDB" id="A0A7G6E4R3"/>
<dbReference type="PANTHER" id="PTHR34703">
    <property type="entry name" value="ANTIPORTER SUBUNIT MNHG2-RELATED"/>
    <property type="match status" value="1"/>
</dbReference>